<dbReference type="Pfam" id="PF04542">
    <property type="entry name" value="Sigma70_r2"/>
    <property type="match status" value="1"/>
</dbReference>
<name>N4WT29_9BACI</name>
<dbReference type="Gene3D" id="1.10.10.10">
    <property type="entry name" value="Winged helix-like DNA-binding domain superfamily/Winged helix DNA-binding domain"/>
    <property type="match status" value="1"/>
</dbReference>
<evidence type="ECO:0000256" key="4">
    <source>
        <dbReference type="ARBA" id="ARBA00023163"/>
    </source>
</evidence>
<reference evidence="7 8" key="1">
    <citation type="submission" date="2013-03" db="EMBL/GenBank/DDBJ databases">
        <title>Draft genome sequence of Gracibacillus halophilus YIM-C55.5, a moderately halophilic and thermophilic organism from the Xiaochaidamu salt lake.</title>
        <authorList>
            <person name="Sugumar T."/>
            <person name="Polireddy D.R."/>
            <person name="Antony A."/>
            <person name="Madhava Y.R."/>
            <person name="Sivakumar N."/>
        </authorList>
    </citation>
    <scope>NUCLEOTIDE SEQUENCE [LARGE SCALE GENOMIC DNA]</scope>
    <source>
        <strain evidence="7 8">YIM-C55.5</strain>
    </source>
</reference>
<dbReference type="InterPro" id="IPR014284">
    <property type="entry name" value="RNA_pol_sigma-70_dom"/>
</dbReference>
<dbReference type="STRING" id="1308866.J416_11382"/>
<dbReference type="NCBIfam" id="TIGR02937">
    <property type="entry name" value="sigma70-ECF"/>
    <property type="match status" value="1"/>
</dbReference>
<dbReference type="Gene3D" id="1.10.1740.10">
    <property type="match status" value="1"/>
</dbReference>
<dbReference type="InterPro" id="IPR007627">
    <property type="entry name" value="RNA_pol_sigma70_r2"/>
</dbReference>
<dbReference type="GO" id="GO:0006352">
    <property type="term" value="P:DNA-templated transcription initiation"/>
    <property type="evidence" value="ECO:0007669"/>
    <property type="project" value="InterPro"/>
</dbReference>
<evidence type="ECO:0000259" key="6">
    <source>
        <dbReference type="Pfam" id="PF08281"/>
    </source>
</evidence>
<keyword evidence="3" id="KW-0731">Sigma factor</keyword>
<dbReference type="InterPro" id="IPR013325">
    <property type="entry name" value="RNA_pol_sigma_r2"/>
</dbReference>
<keyword evidence="2" id="KW-0805">Transcription regulation</keyword>
<dbReference type="EMBL" id="APML01000048">
    <property type="protein sequence ID" value="ENH96326.1"/>
    <property type="molecule type" value="Genomic_DNA"/>
</dbReference>
<dbReference type="eggNOG" id="COG1595">
    <property type="taxonomic scope" value="Bacteria"/>
</dbReference>
<evidence type="ECO:0000259" key="5">
    <source>
        <dbReference type="Pfam" id="PF04542"/>
    </source>
</evidence>
<dbReference type="CDD" id="cd06171">
    <property type="entry name" value="Sigma70_r4"/>
    <property type="match status" value="1"/>
</dbReference>
<evidence type="ECO:0000256" key="3">
    <source>
        <dbReference type="ARBA" id="ARBA00023082"/>
    </source>
</evidence>
<dbReference type="PATRIC" id="fig|1308866.3.peg.2300"/>
<organism evidence="7 8">
    <name type="scientific">Gracilibacillus halophilus YIM-C55.5</name>
    <dbReference type="NCBI Taxonomy" id="1308866"/>
    <lineage>
        <taxon>Bacteria</taxon>
        <taxon>Bacillati</taxon>
        <taxon>Bacillota</taxon>
        <taxon>Bacilli</taxon>
        <taxon>Bacillales</taxon>
        <taxon>Bacillaceae</taxon>
        <taxon>Gracilibacillus</taxon>
    </lineage>
</organism>
<dbReference type="GO" id="GO:0003677">
    <property type="term" value="F:DNA binding"/>
    <property type="evidence" value="ECO:0007669"/>
    <property type="project" value="InterPro"/>
</dbReference>
<evidence type="ECO:0000256" key="1">
    <source>
        <dbReference type="ARBA" id="ARBA00010641"/>
    </source>
</evidence>
<evidence type="ECO:0000256" key="2">
    <source>
        <dbReference type="ARBA" id="ARBA00023015"/>
    </source>
</evidence>
<dbReference type="InterPro" id="IPR036388">
    <property type="entry name" value="WH-like_DNA-bd_sf"/>
</dbReference>
<dbReference type="GO" id="GO:0000428">
    <property type="term" value="C:DNA-directed RNA polymerase complex"/>
    <property type="evidence" value="ECO:0007669"/>
    <property type="project" value="UniProtKB-KW"/>
</dbReference>
<proteinExistence type="inferred from homology"/>
<feature type="domain" description="RNA polymerase sigma-70 region 2" evidence="5">
    <location>
        <begin position="22"/>
        <end position="88"/>
    </location>
</feature>
<dbReference type="InterPro" id="IPR039425">
    <property type="entry name" value="RNA_pol_sigma-70-like"/>
</dbReference>
<dbReference type="Pfam" id="PF08281">
    <property type="entry name" value="Sigma70_r4_2"/>
    <property type="match status" value="1"/>
</dbReference>
<dbReference type="AlphaFoldDB" id="N4WT29"/>
<evidence type="ECO:0000313" key="7">
    <source>
        <dbReference type="EMBL" id="ENH96326.1"/>
    </source>
</evidence>
<dbReference type="SUPFAM" id="SSF88659">
    <property type="entry name" value="Sigma3 and sigma4 domains of RNA polymerase sigma factors"/>
    <property type="match status" value="1"/>
</dbReference>
<accession>N4WT29</accession>
<dbReference type="OrthoDB" id="9794508at2"/>
<keyword evidence="4" id="KW-0804">Transcription</keyword>
<dbReference type="InterPro" id="IPR013324">
    <property type="entry name" value="RNA_pol_sigma_r3/r4-like"/>
</dbReference>
<protein>
    <submittedName>
        <fullName evidence="7">DNA-directed RNA polymerase sigma-24 subunit</fullName>
    </submittedName>
</protein>
<dbReference type="GO" id="GO:0016987">
    <property type="term" value="F:sigma factor activity"/>
    <property type="evidence" value="ECO:0007669"/>
    <property type="project" value="UniProtKB-KW"/>
</dbReference>
<comment type="caution">
    <text evidence="7">The sequence shown here is derived from an EMBL/GenBank/DDBJ whole genome shotgun (WGS) entry which is preliminary data.</text>
</comment>
<dbReference type="SUPFAM" id="SSF88946">
    <property type="entry name" value="Sigma2 domain of RNA polymerase sigma factors"/>
    <property type="match status" value="1"/>
</dbReference>
<keyword evidence="8" id="KW-1185">Reference proteome</keyword>
<dbReference type="InterPro" id="IPR013249">
    <property type="entry name" value="RNA_pol_sigma70_r4_t2"/>
</dbReference>
<comment type="similarity">
    <text evidence="1">Belongs to the sigma-70 factor family. ECF subfamily.</text>
</comment>
<dbReference type="Proteomes" id="UP000012283">
    <property type="component" value="Unassembled WGS sequence"/>
</dbReference>
<evidence type="ECO:0000313" key="8">
    <source>
        <dbReference type="Proteomes" id="UP000012283"/>
    </source>
</evidence>
<dbReference type="PANTHER" id="PTHR43133">
    <property type="entry name" value="RNA POLYMERASE ECF-TYPE SIGMA FACTO"/>
    <property type="match status" value="1"/>
</dbReference>
<gene>
    <name evidence="7" type="ORF">J416_11382</name>
</gene>
<feature type="domain" description="RNA polymerase sigma factor 70 region 4 type 2" evidence="6">
    <location>
        <begin position="120"/>
        <end position="169"/>
    </location>
</feature>
<keyword evidence="7" id="KW-0240">DNA-directed RNA polymerase</keyword>
<dbReference type="PANTHER" id="PTHR43133:SF60">
    <property type="entry name" value="RNA POLYMERASE SIGMA FACTOR SIGV"/>
    <property type="match status" value="1"/>
</dbReference>
<sequence>MEELVEQYRDQKINKNELIQRLMDRFGSQLTRLAYTYVKDVQIAENIIQEVFIICYRKIDTLKKNHSIHSWLNQITVNKCRDYFRSRWFKEKHTEAYVTTNLRSDHATPEQQLTERLEHDQLTQEVLALPIKYREVIICFYYHDFSLEETSDILKVKKATISTRLRRGRHMLREKLGGNLDEA</sequence>
<dbReference type="RefSeq" id="WP_003471044.1">
    <property type="nucleotide sequence ID" value="NZ_APML01000048.1"/>
</dbReference>